<feature type="compositionally biased region" description="Low complexity" evidence="14">
    <location>
        <begin position="316"/>
        <end position="326"/>
    </location>
</feature>
<dbReference type="InterPro" id="IPR009567">
    <property type="entry name" value="SARAF"/>
</dbReference>
<comment type="subcellular location">
    <subcellularLocation>
        <location evidence="1">Endoplasmic reticulum membrane</location>
        <topology evidence="1">Single-pass type I membrane protein</topology>
    </subcellularLocation>
</comment>
<evidence type="ECO:0000256" key="8">
    <source>
        <dbReference type="ARBA" id="ARBA00022824"/>
    </source>
</evidence>
<evidence type="ECO:0000256" key="1">
    <source>
        <dbReference type="ARBA" id="ARBA00004115"/>
    </source>
</evidence>
<evidence type="ECO:0000256" key="4">
    <source>
        <dbReference type="ARBA" id="ARBA00022448"/>
    </source>
</evidence>
<evidence type="ECO:0000313" key="17">
    <source>
        <dbReference type="EMBL" id="PWN30419.1"/>
    </source>
</evidence>
<feature type="signal peptide" evidence="16">
    <location>
        <begin position="1"/>
        <end position="23"/>
    </location>
</feature>
<keyword evidence="4" id="KW-0813">Transport</keyword>
<comment type="similarity">
    <text evidence="2">Belongs to the SARAF family.</text>
</comment>
<evidence type="ECO:0000256" key="2">
    <source>
        <dbReference type="ARBA" id="ARBA00006833"/>
    </source>
</evidence>
<feature type="chain" id="PRO_5016411276" description="Store-operated calcium entry-associated regulatory factor" evidence="16">
    <location>
        <begin position="24"/>
        <end position="334"/>
    </location>
</feature>
<dbReference type="GO" id="GO:2001256">
    <property type="term" value="P:regulation of store-operated calcium entry"/>
    <property type="evidence" value="ECO:0007669"/>
    <property type="project" value="InterPro"/>
</dbReference>
<keyword evidence="18" id="KW-1185">Reference proteome</keyword>
<evidence type="ECO:0000256" key="14">
    <source>
        <dbReference type="SAM" id="MobiDB-lite"/>
    </source>
</evidence>
<reference evidence="17 18" key="1">
    <citation type="journal article" date="2018" name="Mol. Biol. Evol.">
        <title>Broad Genomic Sampling Reveals a Smut Pathogenic Ancestry of the Fungal Clade Ustilaginomycotina.</title>
        <authorList>
            <person name="Kijpornyongpan T."/>
            <person name="Mondo S.J."/>
            <person name="Barry K."/>
            <person name="Sandor L."/>
            <person name="Lee J."/>
            <person name="Lipzen A."/>
            <person name="Pangilinan J."/>
            <person name="LaButti K."/>
            <person name="Hainaut M."/>
            <person name="Henrissat B."/>
            <person name="Grigoriev I.V."/>
            <person name="Spatafora J.W."/>
            <person name="Aime M.C."/>
        </authorList>
    </citation>
    <scope>NUCLEOTIDE SEQUENCE [LARGE SCALE GENOMIC DNA]</scope>
    <source>
        <strain evidence="17 18">MCA 5214</strain>
    </source>
</reference>
<dbReference type="GO" id="GO:0006816">
    <property type="term" value="P:calcium ion transport"/>
    <property type="evidence" value="ECO:0007669"/>
    <property type="project" value="UniProtKB-KW"/>
</dbReference>
<accession>A0A316UYP8</accession>
<evidence type="ECO:0000256" key="12">
    <source>
        <dbReference type="ARBA" id="ARBA00023136"/>
    </source>
</evidence>
<evidence type="ECO:0000313" key="18">
    <source>
        <dbReference type="Proteomes" id="UP000245884"/>
    </source>
</evidence>
<organism evidence="17 18">
    <name type="scientific">Jaminaea rosea</name>
    <dbReference type="NCBI Taxonomy" id="1569628"/>
    <lineage>
        <taxon>Eukaryota</taxon>
        <taxon>Fungi</taxon>
        <taxon>Dikarya</taxon>
        <taxon>Basidiomycota</taxon>
        <taxon>Ustilaginomycotina</taxon>
        <taxon>Exobasidiomycetes</taxon>
        <taxon>Microstromatales</taxon>
        <taxon>Microstromatales incertae sedis</taxon>
        <taxon>Jaminaea</taxon>
    </lineage>
</organism>
<dbReference type="AlphaFoldDB" id="A0A316UYP8"/>
<evidence type="ECO:0000256" key="6">
    <source>
        <dbReference type="ARBA" id="ARBA00022692"/>
    </source>
</evidence>
<dbReference type="PANTHER" id="PTHR15929">
    <property type="entry name" value="STORE-OPERATED CALCIUM ENTRY-ASSOCIATED REGULATORY FACTOR"/>
    <property type="match status" value="1"/>
</dbReference>
<sequence length="334" mass="34046">MKKNLPLALTVAILASLTSQTAAYGNSNPHYGAGRRIPFDSIRALTFYDGHKTAARRTSPVPQLTCEGKLCRKFQPDVVSCTSLGDGQWKCEADLPSSIRLGRVEVSCEGYESPRDPYVLKDSCGLTYKLLPAYGAMGADDETMHYRRRKGITFDDVLGFSFPLIFIGVLGWILWGFVRSIRGEGAAQHGRGGGPYGGGGGGGWGGWGGGPGGWGPGWGSGGGGGAPPPPYSKMDPSGSSTSGTAQGGGGSNFWTGAAAGAAAGVLGSMLAGNRRGDRRRGYEYDPYAGAAGFGGGGLGAGWTGGGGTGGYGGDSMAGPSGTRSSTGYGGTRNR</sequence>
<protein>
    <recommendedName>
        <fullName evidence="3">Store-operated calcium entry-associated regulatory factor</fullName>
    </recommendedName>
    <alternativeName>
        <fullName evidence="13">Transmembrane protein 66</fullName>
    </alternativeName>
</protein>
<dbReference type="RefSeq" id="XP_025365031.1">
    <property type="nucleotide sequence ID" value="XM_025503443.1"/>
</dbReference>
<feature type="region of interest" description="Disordered" evidence="14">
    <location>
        <begin position="193"/>
        <end position="249"/>
    </location>
</feature>
<evidence type="ECO:0000256" key="16">
    <source>
        <dbReference type="SAM" id="SignalP"/>
    </source>
</evidence>
<dbReference type="STRING" id="1569628.A0A316UYP8"/>
<evidence type="ECO:0000256" key="9">
    <source>
        <dbReference type="ARBA" id="ARBA00022837"/>
    </source>
</evidence>
<feature type="transmembrane region" description="Helical" evidence="15">
    <location>
        <begin position="157"/>
        <end position="178"/>
    </location>
</feature>
<keyword evidence="5" id="KW-0109">Calcium transport</keyword>
<dbReference type="GO" id="GO:0005789">
    <property type="term" value="C:endoplasmic reticulum membrane"/>
    <property type="evidence" value="ECO:0007669"/>
    <property type="project" value="UniProtKB-SubCell"/>
</dbReference>
<dbReference type="GeneID" id="37025266"/>
<dbReference type="PANTHER" id="PTHR15929:SF0">
    <property type="entry name" value="STORE-OPERATED CALCIUM ENTRY-ASSOCIATED REGULATORY FACTOR"/>
    <property type="match status" value="1"/>
</dbReference>
<keyword evidence="6 15" id="KW-0812">Transmembrane</keyword>
<keyword evidence="10 15" id="KW-1133">Transmembrane helix</keyword>
<evidence type="ECO:0000256" key="11">
    <source>
        <dbReference type="ARBA" id="ARBA00023065"/>
    </source>
</evidence>
<dbReference type="OrthoDB" id="20303at2759"/>
<keyword evidence="9" id="KW-0106">Calcium</keyword>
<keyword evidence="12 15" id="KW-0472">Membrane</keyword>
<proteinExistence type="inferred from homology"/>
<evidence type="ECO:0000256" key="10">
    <source>
        <dbReference type="ARBA" id="ARBA00022989"/>
    </source>
</evidence>
<keyword evidence="7 16" id="KW-0732">Signal</keyword>
<gene>
    <name evidence="17" type="ORF">BDZ90DRAFT_13862</name>
</gene>
<dbReference type="Pfam" id="PF06682">
    <property type="entry name" value="SARAF"/>
    <property type="match status" value="1"/>
</dbReference>
<name>A0A316UYP8_9BASI</name>
<evidence type="ECO:0000256" key="15">
    <source>
        <dbReference type="SAM" id="Phobius"/>
    </source>
</evidence>
<evidence type="ECO:0000256" key="5">
    <source>
        <dbReference type="ARBA" id="ARBA00022568"/>
    </source>
</evidence>
<dbReference type="Proteomes" id="UP000245884">
    <property type="component" value="Unassembled WGS sequence"/>
</dbReference>
<evidence type="ECO:0000256" key="3">
    <source>
        <dbReference type="ARBA" id="ARBA00016584"/>
    </source>
</evidence>
<evidence type="ECO:0000256" key="7">
    <source>
        <dbReference type="ARBA" id="ARBA00022729"/>
    </source>
</evidence>
<feature type="region of interest" description="Disordered" evidence="14">
    <location>
        <begin position="298"/>
        <end position="334"/>
    </location>
</feature>
<feature type="compositionally biased region" description="Gly residues" evidence="14">
    <location>
        <begin position="298"/>
        <end position="315"/>
    </location>
</feature>
<keyword evidence="8" id="KW-0256">Endoplasmic reticulum</keyword>
<dbReference type="EMBL" id="KZ819662">
    <property type="protein sequence ID" value="PWN30419.1"/>
    <property type="molecule type" value="Genomic_DNA"/>
</dbReference>
<keyword evidence="11" id="KW-0406">Ion transport</keyword>
<evidence type="ECO:0000256" key="13">
    <source>
        <dbReference type="ARBA" id="ARBA00031116"/>
    </source>
</evidence>
<feature type="compositionally biased region" description="Gly residues" evidence="14">
    <location>
        <begin position="193"/>
        <end position="225"/>
    </location>
</feature>